<reference evidence="2" key="1">
    <citation type="submission" date="2025-05" db="UniProtKB">
        <authorList>
            <consortium name="RefSeq"/>
        </authorList>
    </citation>
    <scope>NUCLEOTIDE SEQUENCE [LARGE SCALE GENOMIC DNA]</scope>
</reference>
<evidence type="ECO:0000313" key="2">
    <source>
        <dbReference type="Proteomes" id="UP000827889"/>
    </source>
</evidence>
<dbReference type="GeneID" id="115750026"/>
<feature type="compositionally biased region" description="Basic and acidic residues" evidence="1">
    <location>
        <begin position="186"/>
        <end position="216"/>
    </location>
</feature>
<name>A0A8B8Q7D6_9MYRT</name>
<feature type="region of interest" description="Disordered" evidence="1">
    <location>
        <begin position="1"/>
        <end position="85"/>
    </location>
</feature>
<feature type="region of interest" description="Disordered" evidence="1">
    <location>
        <begin position="259"/>
        <end position="294"/>
    </location>
</feature>
<dbReference type="RefSeq" id="XP_030543014.1">
    <property type="nucleotide sequence ID" value="XM_030687154.2"/>
</dbReference>
<dbReference type="PANTHER" id="PTHR38371">
    <property type="entry name" value="RHO GTPASE-ACTIVATING PROTEIN"/>
    <property type="match status" value="1"/>
</dbReference>
<dbReference type="OrthoDB" id="1671977at2759"/>
<keyword evidence="2" id="KW-1185">Reference proteome</keyword>
<sequence>MSAFELPSFSLGLDSDSDSDPPNPNPPQNPILDEVSPVSDGGEELEPQIEDPGRENSTGPPRALKRLRHGLPTESEWSSARPYPDTYVDDEIEEFSSDETIKDEMASIQIHSVGSSSKVPLCGRWVNNAPSSSRFKAIKGEQVSIDHSARLRGSYDIPTLKQTTLSPLRRFHLIDSDSDSPSTSEHANEEADKAKVSSKEKSEVADHKLGSQERRKLPSYCVPKNEDLWRDFHPTKSFQIPTPALDEVCEEYFLSLKSGNKPPQPAAHSNNNDKSCQQTRNSSQSIEPRCDSNDNLPPSHRYFFHDNPSIQSLVRSRLPHFFPLGGANSSKQPSLIDYMSQFANGESSQKQALRKTDSKKSSKGRNKSKAHSAEEITSTRSWVNPKDTSTPQNAGKRRVHADGKSTGHWYTAAGGKKVYVTATGEELTGRGAYRHYRKENRMAVKKSKKKSKAKKGKKGKKG</sequence>
<gene>
    <name evidence="3" type="primary">LOC115750026</name>
</gene>
<dbReference type="AlphaFoldDB" id="A0A8B8Q7D6"/>
<dbReference type="Proteomes" id="UP000827889">
    <property type="component" value="Chromosome 2"/>
</dbReference>
<feature type="compositionally biased region" description="Low complexity" evidence="1">
    <location>
        <begin position="1"/>
        <end position="14"/>
    </location>
</feature>
<feature type="compositionally biased region" description="Basic residues" evidence="1">
    <location>
        <begin position="361"/>
        <end position="370"/>
    </location>
</feature>
<dbReference type="PANTHER" id="PTHR38371:SF1">
    <property type="entry name" value="RHO GTPASE-ACTIVATING PROTEIN"/>
    <property type="match status" value="1"/>
</dbReference>
<feature type="compositionally biased region" description="Polar residues" evidence="1">
    <location>
        <begin position="267"/>
        <end position="286"/>
    </location>
</feature>
<feature type="region of interest" description="Disordered" evidence="1">
    <location>
        <begin position="173"/>
        <end position="217"/>
    </location>
</feature>
<evidence type="ECO:0000256" key="1">
    <source>
        <dbReference type="SAM" id="MobiDB-lite"/>
    </source>
</evidence>
<dbReference type="KEGG" id="rarg:115750026"/>
<proteinExistence type="predicted"/>
<organism evidence="2 3">
    <name type="scientific">Rhodamnia argentea</name>
    <dbReference type="NCBI Taxonomy" id="178133"/>
    <lineage>
        <taxon>Eukaryota</taxon>
        <taxon>Viridiplantae</taxon>
        <taxon>Streptophyta</taxon>
        <taxon>Embryophyta</taxon>
        <taxon>Tracheophyta</taxon>
        <taxon>Spermatophyta</taxon>
        <taxon>Magnoliopsida</taxon>
        <taxon>eudicotyledons</taxon>
        <taxon>Gunneridae</taxon>
        <taxon>Pentapetalae</taxon>
        <taxon>rosids</taxon>
        <taxon>malvids</taxon>
        <taxon>Myrtales</taxon>
        <taxon>Myrtaceae</taxon>
        <taxon>Myrtoideae</taxon>
        <taxon>Myrteae</taxon>
        <taxon>Australasian group</taxon>
        <taxon>Rhodamnia</taxon>
    </lineage>
</organism>
<reference evidence="3" key="2">
    <citation type="submission" date="2025-08" db="UniProtKB">
        <authorList>
            <consortium name="RefSeq"/>
        </authorList>
    </citation>
    <scope>IDENTIFICATION</scope>
    <source>
        <tissue evidence="3">Leaf</tissue>
    </source>
</reference>
<feature type="compositionally biased region" description="Polar residues" evidence="1">
    <location>
        <begin position="375"/>
        <end position="393"/>
    </location>
</feature>
<evidence type="ECO:0000313" key="3">
    <source>
        <dbReference type="RefSeq" id="XP_030543014.1"/>
    </source>
</evidence>
<feature type="region of interest" description="Disordered" evidence="1">
    <location>
        <begin position="431"/>
        <end position="462"/>
    </location>
</feature>
<protein>
    <submittedName>
        <fullName evidence="3">Uncharacterized protein LOC115750026 isoform X1</fullName>
    </submittedName>
</protein>
<feature type="compositionally biased region" description="Basic residues" evidence="1">
    <location>
        <begin position="432"/>
        <end position="462"/>
    </location>
</feature>
<accession>A0A8B8Q7D6</accession>
<feature type="region of interest" description="Disordered" evidence="1">
    <location>
        <begin position="345"/>
        <end position="410"/>
    </location>
</feature>